<dbReference type="EMBL" id="KQ241639">
    <property type="protein sequence ID" value="KNC86725.1"/>
    <property type="molecule type" value="Genomic_DNA"/>
</dbReference>
<protein>
    <submittedName>
        <fullName evidence="3">Uncharacterized protein</fullName>
    </submittedName>
</protein>
<feature type="transmembrane region" description="Helical" evidence="2">
    <location>
        <begin position="50"/>
        <end position="67"/>
    </location>
</feature>
<keyword evidence="2" id="KW-1133">Transmembrane helix</keyword>
<evidence type="ECO:0000256" key="1">
    <source>
        <dbReference type="SAM" id="MobiDB-lite"/>
    </source>
</evidence>
<name>A0A0L0GCI8_9EUKA</name>
<sequence>MTVLERSRSSQWRDSSDYLQSPLPPPTVAMNNMQFVPDNSWNMERRVVRNNWMVGLAIVLVVLYNTFDDWGAFTIAVVPKSGHGTAPL</sequence>
<gene>
    <name evidence="3" type="ORF">SARC_01145</name>
</gene>
<keyword evidence="2" id="KW-0472">Membrane</keyword>
<dbReference type="AlphaFoldDB" id="A0A0L0GCI8"/>
<organism evidence="3 4">
    <name type="scientific">Sphaeroforma arctica JP610</name>
    <dbReference type="NCBI Taxonomy" id="667725"/>
    <lineage>
        <taxon>Eukaryota</taxon>
        <taxon>Ichthyosporea</taxon>
        <taxon>Ichthyophonida</taxon>
        <taxon>Sphaeroforma</taxon>
    </lineage>
</organism>
<accession>A0A0L0GCI8</accession>
<feature type="region of interest" description="Disordered" evidence="1">
    <location>
        <begin position="1"/>
        <end position="25"/>
    </location>
</feature>
<keyword evidence="2" id="KW-0812">Transmembrane</keyword>
<proteinExistence type="predicted"/>
<evidence type="ECO:0000256" key="2">
    <source>
        <dbReference type="SAM" id="Phobius"/>
    </source>
</evidence>
<keyword evidence="4" id="KW-1185">Reference proteome</keyword>
<dbReference type="GeneID" id="25901649"/>
<reference evidence="3 4" key="1">
    <citation type="submission" date="2011-02" db="EMBL/GenBank/DDBJ databases">
        <title>The Genome Sequence of Sphaeroforma arctica JP610.</title>
        <authorList>
            <consortium name="The Broad Institute Genome Sequencing Platform"/>
            <person name="Russ C."/>
            <person name="Cuomo C."/>
            <person name="Young S.K."/>
            <person name="Zeng Q."/>
            <person name="Gargeya S."/>
            <person name="Alvarado L."/>
            <person name="Berlin A."/>
            <person name="Chapman S.B."/>
            <person name="Chen Z."/>
            <person name="Freedman E."/>
            <person name="Gellesch M."/>
            <person name="Goldberg J."/>
            <person name="Griggs A."/>
            <person name="Gujja S."/>
            <person name="Heilman E."/>
            <person name="Heiman D."/>
            <person name="Howarth C."/>
            <person name="Mehta T."/>
            <person name="Neiman D."/>
            <person name="Pearson M."/>
            <person name="Roberts A."/>
            <person name="Saif S."/>
            <person name="Shea T."/>
            <person name="Shenoy N."/>
            <person name="Sisk P."/>
            <person name="Stolte C."/>
            <person name="Sykes S."/>
            <person name="White J."/>
            <person name="Yandava C."/>
            <person name="Burger G."/>
            <person name="Gray M.W."/>
            <person name="Holland P.W.H."/>
            <person name="King N."/>
            <person name="Lang F.B.F."/>
            <person name="Roger A.J."/>
            <person name="Ruiz-Trillo I."/>
            <person name="Haas B."/>
            <person name="Nusbaum C."/>
            <person name="Birren B."/>
        </authorList>
    </citation>
    <scope>NUCLEOTIDE SEQUENCE [LARGE SCALE GENOMIC DNA]</scope>
    <source>
        <strain evidence="3 4">JP610</strain>
    </source>
</reference>
<evidence type="ECO:0000313" key="3">
    <source>
        <dbReference type="EMBL" id="KNC86725.1"/>
    </source>
</evidence>
<evidence type="ECO:0000313" key="4">
    <source>
        <dbReference type="Proteomes" id="UP000054560"/>
    </source>
</evidence>
<dbReference type="Proteomes" id="UP000054560">
    <property type="component" value="Unassembled WGS sequence"/>
</dbReference>
<dbReference type="RefSeq" id="XP_014160627.1">
    <property type="nucleotide sequence ID" value="XM_014305152.1"/>
</dbReference>